<gene>
    <name evidence="3" type="ORF">GCM10022256_04200</name>
</gene>
<evidence type="ECO:0000313" key="3">
    <source>
        <dbReference type="EMBL" id="GAA4264808.1"/>
    </source>
</evidence>
<dbReference type="Pfam" id="PF00144">
    <property type="entry name" value="Beta-lactamase"/>
    <property type="match status" value="1"/>
</dbReference>
<dbReference type="PANTHER" id="PTHR43283">
    <property type="entry name" value="BETA-LACTAMASE-RELATED"/>
    <property type="match status" value="1"/>
</dbReference>
<dbReference type="SUPFAM" id="SSF56601">
    <property type="entry name" value="beta-lactamase/transpeptidase-like"/>
    <property type="match status" value="1"/>
</dbReference>
<feature type="region of interest" description="Disordered" evidence="1">
    <location>
        <begin position="1"/>
        <end position="22"/>
    </location>
</feature>
<dbReference type="InterPro" id="IPR001466">
    <property type="entry name" value="Beta-lactam-related"/>
</dbReference>
<dbReference type="EMBL" id="BAABAU010000001">
    <property type="protein sequence ID" value="GAA4264808.1"/>
    <property type="molecule type" value="Genomic_DNA"/>
</dbReference>
<dbReference type="InterPro" id="IPR012338">
    <property type="entry name" value="Beta-lactam/transpept-like"/>
</dbReference>
<dbReference type="InterPro" id="IPR050789">
    <property type="entry name" value="Diverse_Enzym_Activities"/>
</dbReference>
<sequence length="455" mass="49455">MTDDQLTPTKALPESSPTAEGIDASGIDRFVTALEQAADVEPHGLMILRHGRVVAQGWWGPYSPDRVHLLYSLSKSFTSTAVGFAIAEGLLGLDDTIISHFPELDAEITDERSRRIRVRHLLAMASGHREETVDRAYALDPVDLVRGFLMIPPDEEPGTLFCYNQPCTFTVGAIIQRASGQSLTDYLRPRLFDKLGIGEVGWRRDDSGRQLGFSGFHAPTSAVAKLGQLYLQKGVWEGEQLLSAEYVEEATRSHIDNPDEDKIDWRQGYGFQFWMARHGFRGDGAYGQYCVILPEQDVVVAITSQSPDMQAVLDAAWEHLLPAIDRDPQPGADEALAARLADLHLAPVAGDDLPDGTFAAAPGNDVPTVTSITVADGAVSLEEGGDPLVLPIGRGSWRVTDAFAVSGGGSTVDVVFVETPHRLHLTLDPAAGTFMSRWETSPLHGGPLAELRMPR</sequence>
<keyword evidence="4" id="KW-1185">Reference proteome</keyword>
<reference evidence="4" key="1">
    <citation type="journal article" date="2019" name="Int. J. Syst. Evol. Microbiol.">
        <title>The Global Catalogue of Microorganisms (GCM) 10K type strain sequencing project: providing services to taxonomists for standard genome sequencing and annotation.</title>
        <authorList>
            <consortium name="The Broad Institute Genomics Platform"/>
            <consortium name="The Broad Institute Genome Sequencing Center for Infectious Disease"/>
            <person name="Wu L."/>
            <person name="Ma J."/>
        </authorList>
    </citation>
    <scope>NUCLEOTIDE SEQUENCE [LARGE SCALE GENOMIC DNA]</scope>
    <source>
        <strain evidence="4">JCM 17442</strain>
    </source>
</reference>
<protein>
    <recommendedName>
        <fullName evidence="2">Beta-lactamase-related domain-containing protein</fullName>
    </recommendedName>
</protein>
<name>A0ABP8DY92_9MICO</name>
<dbReference type="PANTHER" id="PTHR43283:SF7">
    <property type="entry name" value="BETA-LACTAMASE-RELATED DOMAIN-CONTAINING PROTEIN"/>
    <property type="match status" value="1"/>
</dbReference>
<evidence type="ECO:0000259" key="2">
    <source>
        <dbReference type="Pfam" id="PF00144"/>
    </source>
</evidence>
<comment type="caution">
    <text evidence="3">The sequence shown here is derived from an EMBL/GenBank/DDBJ whole genome shotgun (WGS) entry which is preliminary data.</text>
</comment>
<feature type="domain" description="Beta-lactamase-related" evidence="2">
    <location>
        <begin position="43"/>
        <end position="309"/>
    </location>
</feature>
<accession>A0ABP8DY92</accession>
<dbReference type="Gene3D" id="3.40.710.10">
    <property type="entry name" value="DD-peptidase/beta-lactamase superfamily"/>
    <property type="match status" value="1"/>
</dbReference>
<dbReference type="RefSeq" id="WP_344793385.1">
    <property type="nucleotide sequence ID" value="NZ_BAABAU010000001.1"/>
</dbReference>
<organism evidence="3 4">
    <name type="scientific">Frondihabitans peucedani</name>
    <dbReference type="NCBI Taxonomy" id="598626"/>
    <lineage>
        <taxon>Bacteria</taxon>
        <taxon>Bacillati</taxon>
        <taxon>Actinomycetota</taxon>
        <taxon>Actinomycetes</taxon>
        <taxon>Micrococcales</taxon>
        <taxon>Microbacteriaceae</taxon>
        <taxon>Frondihabitans</taxon>
    </lineage>
</organism>
<evidence type="ECO:0000313" key="4">
    <source>
        <dbReference type="Proteomes" id="UP001501594"/>
    </source>
</evidence>
<dbReference type="Proteomes" id="UP001501594">
    <property type="component" value="Unassembled WGS sequence"/>
</dbReference>
<proteinExistence type="predicted"/>
<evidence type="ECO:0000256" key="1">
    <source>
        <dbReference type="SAM" id="MobiDB-lite"/>
    </source>
</evidence>